<evidence type="ECO:0000259" key="1">
    <source>
        <dbReference type="Pfam" id="PF02470"/>
    </source>
</evidence>
<feature type="domain" description="Mammalian cell entry C-terminal" evidence="2">
    <location>
        <begin position="118"/>
        <end position="298"/>
    </location>
</feature>
<evidence type="ECO:0000259" key="2">
    <source>
        <dbReference type="Pfam" id="PF11887"/>
    </source>
</evidence>
<dbReference type="PANTHER" id="PTHR33371">
    <property type="entry name" value="INTERMEMBRANE PHOSPHOLIPID TRANSPORT SYSTEM BINDING PROTEIN MLAD-RELATED"/>
    <property type="match status" value="1"/>
</dbReference>
<dbReference type="InterPro" id="IPR052336">
    <property type="entry name" value="MlaD_Phospholipid_Transporter"/>
</dbReference>
<evidence type="ECO:0000313" key="4">
    <source>
        <dbReference type="Proteomes" id="UP001164693"/>
    </source>
</evidence>
<gene>
    <name evidence="3" type="ORF">M6B22_09000</name>
</gene>
<dbReference type="Pfam" id="PF02470">
    <property type="entry name" value="MlaD"/>
    <property type="match status" value="1"/>
</dbReference>
<dbReference type="Pfam" id="PF11887">
    <property type="entry name" value="Mce4_CUP1"/>
    <property type="match status" value="1"/>
</dbReference>
<dbReference type="InterPro" id="IPR003399">
    <property type="entry name" value="Mce/MlaD"/>
</dbReference>
<keyword evidence="4" id="KW-1185">Reference proteome</keyword>
<proteinExistence type="predicted"/>
<dbReference type="PANTHER" id="PTHR33371:SF17">
    <property type="entry name" value="MCE-FAMILY PROTEIN MCE1B"/>
    <property type="match status" value="1"/>
</dbReference>
<dbReference type="InterPro" id="IPR024516">
    <property type="entry name" value="Mce_C"/>
</dbReference>
<dbReference type="Proteomes" id="UP001164693">
    <property type="component" value="Chromosome"/>
</dbReference>
<sequence length="343" mass="35560">MRGLLSPLIKLVIFLIVTAFATYVLGATIANSSFGSTNSYKAIFSDASGVTVGDDVRIAGVRVGSVSGIKVVDHDKAQLTFSVQKSRPLPTSVEATLRYRNLVGQRYLDIAQGPGDSNATLKPNAVIPESQTHPAVDLTVLFAGFQPLFQGLAADQINQLSGEIISALQGEGGSLELLLSTLGDLTNSLADKDKVIGDVVTNLGSVLTTVGSRDAELSNLIVQLQGFVSGLAQDRTTIGNAINGINDLATSTAGLLTKARGPLAKDITELTGLVGNLNQGSGTVQTFLQDLPPTVAGLIRTASYGSWLNFYLCSITGAITLPGGAKSLDLGLVPTTTAARCNS</sequence>
<name>A0ABY7K218_9ACTN</name>
<evidence type="ECO:0000313" key="3">
    <source>
        <dbReference type="EMBL" id="WAX58884.1"/>
    </source>
</evidence>
<accession>A0ABY7K218</accession>
<reference evidence="3" key="1">
    <citation type="submission" date="2022-05" db="EMBL/GenBank/DDBJ databases">
        <title>Jatrophihabitans sp. SB3-54 whole genome sequence.</title>
        <authorList>
            <person name="Suh M.K."/>
            <person name="Eom M.K."/>
            <person name="Kim J.S."/>
            <person name="Kim H.S."/>
            <person name="Do H.E."/>
            <person name="Shin Y.K."/>
            <person name="Lee J.-S."/>
        </authorList>
    </citation>
    <scope>NUCLEOTIDE SEQUENCE</scope>
    <source>
        <strain evidence="3">SB3-54</strain>
    </source>
</reference>
<protein>
    <submittedName>
        <fullName evidence="3">MCE family protein</fullName>
    </submittedName>
</protein>
<dbReference type="InterPro" id="IPR005693">
    <property type="entry name" value="Mce"/>
</dbReference>
<dbReference type="RefSeq" id="WP_269445424.1">
    <property type="nucleotide sequence ID" value="NZ_CP097463.1"/>
</dbReference>
<dbReference type="EMBL" id="CP097463">
    <property type="protein sequence ID" value="WAX58884.1"/>
    <property type="molecule type" value="Genomic_DNA"/>
</dbReference>
<dbReference type="NCBIfam" id="TIGR00996">
    <property type="entry name" value="Mtu_fam_mce"/>
    <property type="match status" value="1"/>
</dbReference>
<organism evidence="3 4">
    <name type="scientific">Jatrophihabitans cynanchi</name>
    <dbReference type="NCBI Taxonomy" id="2944128"/>
    <lineage>
        <taxon>Bacteria</taxon>
        <taxon>Bacillati</taxon>
        <taxon>Actinomycetota</taxon>
        <taxon>Actinomycetes</taxon>
        <taxon>Jatrophihabitantales</taxon>
        <taxon>Jatrophihabitantaceae</taxon>
        <taxon>Jatrophihabitans</taxon>
    </lineage>
</organism>
<feature type="domain" description="Mce/MlaD" evidence="1">
    <location>
        <begin position="37"/>
        <end position="113"/>
    </location>
</feature>